<reference evidence="3 4" key="1">
    <citation type="submission" date="2019-04" db="EMBL/GenBank/DDBJ databases">
        <title>Bacillus caeni sp. nov., a bacterium isolated from mangrove sediment.</title>
        <authorList>
            <person name="Huang H."/>
            <person name="Mo K."/>
            <person name="Hu Y."/>
        </authorList>
    </citation>
    <scope>NUCLEOTIDE SEQUENCE [LARGE SCALE GENOMIC DNA]</scope>
    <source>
        <strain evidence="3 4">HB172195</strain>
    </source>
</reference>
<feature type="transmembrane region" description="Helical" evidence="2">
    <location>
        <begin position="6"/>
        <end position="22"/>
    </location>
</feature>
<gene>
    <name evidence="3" type="ORF">FCL54_16290</name>
</gene>
<keyword evidence="4" id="KW-1185">Reference proteome</keyword>
<sequence>MGWFWIMITGILSFAWLIDHRRKKRRNDKHTRGIHPATKEGESSNYVAGDYHGGGGGRNS</sequence>
<organism evidence="3 4">
    <name type="scientific">Exobacillus caeni</name>
    <dbReference type="NCBI Taxonomy" id="2574798"/>
    <lineage>
        <taxon>Bacteria</taxon>
        <taxon>Bacillati</taxon>
        <taxon>Bacillota</taxon>
        <taxon>Bacilli</taxon>
        <taxon>Bacillales</taxon>
        <taxon>Guptibacillaceae</taxon>
        <taxon>Exobacillus</taxon>
    </lineage>
</organism>
<keyword evidence="2" id="KW-0812">Transmembrane</keyword>
<dbReference type="AlphaFoldDB" id="A0A5R9F6S7"/>
<keyword evidence="2" id="KW-0472">Membrane</keyword>
<evidence type="ECO:0000256" key="2">
    <source>
        <dbReference type="SAM" id="Phobius"/>
    </source>
</evidence>
<keyword evidence="2" id="KW-1133">Transmembrane helix</keyword>
<feature type="compositionally biased region" description="Basic residues" evidence="1">
    <location>
        <begin position="24"/>
        <end position="33"/>
    </location>
</feature>
<evidence type="ECO:0000256" key="1">
    <source>
        <dbReference type="SAM" id="MobiDB-lite"/>
    </source>
</evidence>
<name>A0A5R9F6S7_9BACL</name>
<dbReference type="Proteomes" id="UP000308230">
    <property type="component" value="Unassembled WGS sequence"/>
</dbReference>
<dbReference type="EMBL" id="SWLG01000012">
    <property type="protein sequence ID" value="TLS36194.1"/>
    <property type="molecule type" value="Genomic_DNA"/>
</dbReference>
<accession>A0A5R9F6S7</accession>
<dbReference type="RefSeq" id="WP_138127803.1">
    <property type="nucleotide sequence ID" value="NZ_SWLG01000012.1"/>
</dbReference>
<evidence type="ECO:0000313" key="4">
    <source>
        <dbReference type="Proteomes" id="UP000308230"/>
    </source>
</evidence>
<feature type="region of interest" description="Disordered" evidence="1">
    <location>
        <begin position="24"/>
        <end position="60"/>
    </location>
</feature>
<proteinExistence type="predicted"/>
<feature type="compositionally biased region" description="Gly residues" evidence="1">
    <location>
        <begin position="51"/>
        <end position="60"/>
    </location>
</feature>
<protein>
    <submittedName>
        <fullName evidence="3">Uncharacterized protein</fullName>
    </submittedName>
</protein>
<evidence type="ECO:0000313" key="3">
    <source>
        <dbReference type="EMBL" id="TLS36194.1"/>
    </source>
</evidence>
<comment type="caution">
    <text evidence="3">The sequence shown here is derived from an EMBL/GenBank/DDBJ whole genome shotgun (WGS) entry which is preliminary data.</text>
</comment>